<dbReference type="Proteomes" id="UP001295684">
    <property type="component" value="Unassembled WGS sequence"/>
</dbReference>
<dbReference type="InterPro" id="IPR003409">
    <property type="entry name" value="MORN"/>
</dbReference>
<keyword evidence="4" id="KW-1185">Reference proteome</keyword>
<name>A0AAD1UJP5_EUPCR</name>
<protein>
    <recommendedName>
        <fullName evidence="5">MORN repeat protein</fullName>
    </recommendedName>
</protein>
<comment type="caution">
    <text evidence="3">The sequence shown here is derived from an EMBL/GenBank/DDBJ whole genome shotgun (WGS) entry which is preliminary data.</text>
</comment>
<feature type="region of interest" description="Disordered" evidence="2">
    <location>
        <begin position="12"/>
        <end position="44"/>
    </location>
</feature>
<dbReference type="InterPro" id="IPR000048">
    <property type="entry name" value="IQ_motif_EF-hand-BS"/>
</dbReference>
<dbReference type="Gene3D" id="2.20.110.10">
    <property type="entry name" value="Histone H3 K4-specific methyltransferase SET7/9 N-terminal domain"/>
    <property type="match status" value="5"/>
</dbReference>
<evidence type="ECO:0000313" key="4">
    <source>
        <dbReference type="Proteomes" id="UP001295684"/>
    </source>
</evidence>
<dbReference type="Pfam" id="PF02493">
    <property type="entry name" value="MORN"/>
    <property type="match status" value="9"/>
</dbReference>
<evidence type="ECO:0008006" key="5">
    <source>
        <dbReference type="Google" id="ProtNLM"/>
    </source>
</evidence>
<evidence type="ECO:0000313" key="3">
    <source>
        <dbReference type="EMBL" id="CAI2368002.1"/>
    </source>
</evidence>
<keyword evidence="1" id="KW-0677">Repeat</keyword>
<dbReference type="AlphaFoldDB" id="A0AAD1UJP5"/>
<organism evidence="3 4">
    <name type="scientific">Euplotes crassus</name>
    <dbReference type="NCBI Taxonomy" id="5936"/>
    <lineage>
        <taxon>Eukaryota</taxon>
        <taxon>Sar</taxon>
        <taxon>Alveolata</taxon>
        <taxon>Ciliophora</taxon>
        <taxon>Intramacronucleata</taxon>
        <taxon>Spirotrichea</taxon>
        <taxon>Hypotrichia</taxon>
        <taxon>Euplotida</taxon>
        <taxon>Euplotidae</taxon>
        <taxon>Moneuplotes</taxon>
    </lineage>
</organism>
<dbReference type="SUPFAM" id="SSF82185">
    <property type="entry name" value="Histone H3 K4-specific methyltransferase SET7/9 N-terminal domain"/>
    <property type="match status" value="3"/>
</dbReference>
<sequence>MGTCKSYCCTDSEETKTEMKMDPNQPVPGQGGRKDQYSTKNSYKMTSKKVYSEEEMTNKLLKENIHSIIKLQAIWRGNTARKKFKIMKSQQRDGSRYFKADESKETLSKVKFDPNQPREKRPKHYYKTGSTYEGEWRGGFRDGFGTQIWPDGASYEGDWLYNRAHGQGKFIHVDGDVYEGEWANDKANGKGVYRHQNGATYDGDWKEDLQHGKGVEKWNDGSIYDGEYFKGKKHGFGIYIWNDQSKFIGQWIENKISGIGIYSWLDGRMYKGEWKDNNMEGYGEYIWKDGRKYEGQYQEDKKHGYGIYYWADGRKYEGYWAQGKQHGLGRYIIPQEKKERYGLWEDGKRVEWFEDDRITSINNHQEDYKTYFRKEDSANHCDEYASFQKPSRFHKKVDTVLEKINSLMDKFKKDIKNYGIMNDGDFME</sequence>
<gene>
    <name evidence="3" type="ORF">ECRASSUSDP1_LOCUS9291</name>
</gene>
<dbReference type="PROSITE" id="PS50096">
    <property type="entry name" value="IQ"/>
    <property type="match status" value="1"/>
</dbReference>
<evidence type="ECO:0000256" key="1">
    <source>
        <dbReference type="ARBA" id="ARBA00022737"/>
    </source>
</evidence>
<dbReference type="EMBL" id="CAMPGE010009128">
    <property type="protein sequence ID" value="CAI2368002.1"/>
    <property type="molecule type" value="Genomic_DNA"/>
</dbReference>
<evidence type="ECO:0000256" key="2">
    <source>
        <dbReference type="SAM" id="MobiDB-lite"/>
    </source>
</evidence>
<reference evidence="3" key="1">
    <citation type="submission" date="2023-07" db="EMBL/GenBank/DDBJ databases">
        <authorList>
            <consortium name="AG Swart"/>
            <person name="Singh M."/>
            <person name="Singh A."/>
            <person name="Seah K."/>
            <person name="Emmerich C."/>
        </authorList>
    </citation>
    <scope>NUCLEOTIDE SEQUENCE</scope>
    <source>
        <strain evidence="3">DP1</strain>
    </source>
</reference>
<dbReference type="PANTHER" id="PTHR23084:SF179">
    <property type="entry name" value="OS10G0565000 PROTEIN"/>
    <property type="match status" value="1"/>
</dbReference>
<dbReference type="PANTHER" id="PTHR23084">
    <property type="entry name" value="PHOSPHATIDYLINOSITOL-4-PHOSPHATE 5-KINASE RELATED"/>
    <property type="match status" value="1"/>
</dbReference>
<dbReference type="Pfam" id="PF00612">
    <property type="entry name" value="IQ"/>
    <property type="match status" value="1"/>
</dbReference>
<accession>A0AAD1UJP5</accession>
<dbReference type="SMART" id="SM00698">
    <property type="entry name" value="MORN"/>
    <property type="match status" value="9"/>
</dbReference>
<proteinExistence type="predicted"/>